<dbReference type="EMBL" id="AKHW03003778">
    <property type="protein sequence ID" value="KYO33277.1"/>
    <property type="molecule type" value="Genomic_DNA"/>
</dbReference>
<dbReference type="SMART" id="SM00217">
    <property type="entry name" value="WAP"/>
    <property type="match status" value="1"/>
</dbReference>
<dbReference type="InterPro" id="IPR036645">
    <property type="entry name" value="Elafin-like_sf"/>
</dbReference>
<dbReference type="KEGG" id="amj:106737668"/>
<dbReference type="PROSITE" id="PS51390">
    <property type="entry name" value="WAP"/>
    <property type="match status" value="1"/>
</dbReference>
<gene>
    <name evidence="3" type="ORF">Y1Q_0023914</name>
</gene>
<dbReference type="AlphaFoldDB" id="A0A151N946"/>
<dbReference type="GO" id="GO:0030414">
    <property type="term" value="F:peptidase inhibitor activity"/>
    <property type="evidence" value="ECO:0007669"/>
    <property type="project" value="InterPro"/>
</dbReference>
<dbReference type="Proteomes" id="UP000050525">
    <property type="component" value="Unassembled WGS sequence"/>
</dbReference>
<evidence type="ECO:0000259" key="2">
    <source>
        <dbReference type="PROSITE" id="PS51390"/>
    </source>
</evidence>
<name>A0A151N946_ALLMI</name>
<keyword evidence="4" id="KW-1185">Reference proteome</keyword>
<proteinExistence type="predicted"/>
<dbReference type="GO" id="GO:0005576">
    <property type="term" value="C:extracellular region"/>
    <property type="evidence" value="ECO:0007669"/>
    <property type="project" value="InterPro"/>
</dbReference>
<accession>A0A151N946</accession>
<dbReference type="OrthoDB" id="6060011at2759"/>
<evidence type="ECO:0000256" key="1">
    <source>
        <dbReference type="SAM" id="SignalP"/>
    </source>
</evidence>
<feature type="domain" description="WAP" evidence="2">
    <location>
        <begin position="23"/>
        <end position="70"/>
    </location>
</feature>
<reference evidence="3 4" key="1">
    <citation type="journal article" date="2012" name="Genome Biol.">
        <title>Sequencing three crocodilian genomes to illuminate the evolution of archosaurs and amniotes.</title>
        <authorList>
            <person name="St John J.A."/>
            <person name="Braun E.L."/>
            <person name="Isberg S.R."/>
            <person name="Miles L.G."/>
            <person name="Chong A.Y."/>
            <person name="Gongora J."/>
            <person name="Dalzell P."/>
            <person name="Moran C."/>
            <person name="Bed'hom B."/>
            <person name="Abzhanov A."/>
            <person name="Burgess S.C."/>
            <person name="Cooksey A.M."/>
            <person name="Castoe T.A."/>
            <person name="Crawford N.G."/>
            <person name="Densmore L.D."/>
            <person name="Drew J.C."/>
            <person name="Edwards S.V."/>
            <person name="Faircloth B.C."/>
            <person name="Fujita M.K."/>
            <person name="Greenwold M.J."/>
            <person name="Hoffmann F.G."/>
            <person name="Howard J.M."/>
            <person name="Iguchi T."/>
            <person name="Janes D.E."/>
            <person name="Khan S.Y."/>
            <person name="Kohno S."/>
            <person name="de Koning A.J."/>
            <person name="Lance S.L."/>
            <person name="McCarthy F.M."/>
            <person name="McCormack J.E."/>
            <person name="Merchant M.E."/>
            <person name="Peterson D.G."/>
            <person name="Pollock D.D."/>
            <person name="Pourmand N."/>
            <person name="Raney B.J."/>
            <person name="Roessler K.A."/>
            <person name="Sanford J.R."/>
            <person name="Sawyer R.H."/>
            <person name="Schmidt C.J."/>
            <person name="Triplett E.W."/>
            <person name="Tuberville T.D."/>
            <person name="Venegas-Anaya M."/>
            <person name="Howard J.T."/>
            <person name="Jarvis E.D."/>
            <person name="Guillette L.J.Jr."/>
            <person name="Glenn T.C."/>
            <person name="Green R.E."/>
            <person name="Ray D.A."/>
        </authorList>
    </citation>
    <scope>NUCLEOTIDE SEQUENCE [LARGE SCALE GENOMIC DNA]</scope>
    <source>
        <strain evidence="3">KSC_2009_1</strain>
    </source>
</reference>
<dbReference type="Gene3D" id="4.10.75.10">
    <property type="entry name" value="Elafin-like"/>
    <property type="match status" value="1"/>
</dbReference>
<feature type="signal peptide" evidence="1">
    <location>
        <begin position="1"/>
        <end position="24"/>
    </location>
</feature>
<protein>
    <submittedName>
        <fullName evidence="3">WAP four-disulfide core domain protein 2-like</fullName>
    </submittedName>
</protein>
<feature type="chain" id="PRO_5007585853" evidence="1">
    <location>
        <begin position="25"/>
        <end position="157"/>
    </location>
</feature>
<organism evidence="3 4">
    <name type="scientific">Alligator mississippiensis</name>
    <name type="common">American alligator</name>
    <dbReference type="NCBI Taxonomy" id="8496"/>
    <lineage>
        <taxon>Eukaryota</taxon>
        <taxon>Metazoa</taxon>
        <taxon>Chordata</taxon>
        <taxon>Craniata</taxon>
        <taxon>Vertebrata</taxon>
        <taxon>Euteleostomi</taxon>
        <taxon>Archelosauria</taxon>
        <taxon>Archosauria</taxon>
        <taxon>Crocodylia</taxon>
        <taxon>Alligatoridae</taxon>
        <taxon>Alligatorinae</taxon>
        <taxon>Alligator</taxon>
    </lineage>
</organism>
<evidence type="ECO:0000313" key="4">
    <source>
        <dbReference type="Proteomes" id="UP000050525"/>
    </source>
</evidence>
<dbReference type="InterPro" id="IPR008197">
    <property type="entry name" value="WAP_dom"/>
</dbReference>
<sequence>MKSGGLLLLAGLLVLCAQLQPVSPQKPGRCPIRKVIRPWPCIQQCNNDFWCHRTLKCCRYGCHRLCMTPRFGRAGDYPSLATAGDYPSLATAGDYPSLATAGDYPVAPAANDYPVAPTAREYPMAPATGEFPVIVAGAAGNCGPGRNSGPECQTENK</sequence>
<dbReference type="Pfam" id="PF00095">
    <property type="entry name" value="WAP"/>
    <property type="match status" value="1"/>
</dbReference>
<comment type="caution">
    <text evidence="3">The sequence shown here is derived from an EMBL/GenBank/DDBJ whole genome shotgun (WGS) entry which is preliminary data.</text>
</comment>
<dbReference type="SUPFAM" id="SSF57256">
    <property type="entry name" value="Elafin-like"/>
    <property type="match status" value="1"/>
</dbReference>
<evidence type="ECO:0000313" key="3">
    <source>
        <dbReference type="EMBL" id="KYO33277.1"/>
    </source>
</evidence>
<keyword evidence="1" id="KW-0732">Signal</keyword>